<keyword evidence="2" id="KW-1185">Reference proteome</keyword>
<dbReference type="InterPro" id="IPR002213">
    <property type="entry name" value="UDP_glucos_trans"/>
</dbReference>
<dbReference type="PaxDb" id="121845-A0A3Q0JL48"/>
<evidence type="ECO:0000256" key="1">
    <source>
        <dbReference type="ARBA" id="ARBA00022679"/>
    </source>
</evidence>
<dbReference type="GeneID" id="108254509"/>
<name>A0A3Q0JL48_DIACI</name>
<reference evidence="3" key="1">
    <citation type="submission" date="2025-08" db="UniProtKB">
        <authorList>
            <consortium name="RefSeq"/>
        </authorList>
    </citation>
    <scope>IDENTIFICATION</scope>
</reference>
<proteinExistence type="predicted"/>
<dbReference type="Pfam" id="PF00201">
    <property type="entry name" value="UDPGT"/>
    <property type="match status" value="1"/>
</dbReference>
<accession>A0A3Q0JL48</accession>
<dbReference type="RefSeq" id="XP_026689091.1">
    <property type="nucleotide sequence ID" value="XM_026833290.1"/>
</dbReference>
<protein>
    <submittedName>
        <fullName evidence="3">UDP-glucuronosyltransferase 2A3-like</fullName>
    </submittedName>
</protein>
<dbReference type="AlphaFoldDB" id="A0A3Q0JL48"/>
<dbReference type="KEGG" id="dci:108254509"/>
<dbReference type="Proteomes" id="UP000079169">
    <property type="component" value="Unplaced"/>
</dbReference>
<dbReference type="STRING" id="121845.A0A3Q0JL48"/>
<sequence>MRSSRRKVQPACMSPQYVGNWIYVLNLSNLRWAEWRISTGIADRWSLKQHRLFSPLRYKTNVQRLSTIFRSEPLHPLQKAIRSIEYVIAHRGAPHLKTKATSLPWYQTSQLDVIASCTLGLGLVLYTLARIGTSFAEFTRGKDDKKATKPDRNKKNK</sequence>
<evidence type="ECO:0000313" key="3">
    <source>
        <dbReference type="RefSeq" id="XP_026689091.1"/>
    </source>
</evidence>
<dbReference type="SUPFAM" id="SSF53756">
    <property type="entry name" value="UDP-Glycosyltransferase/glycogen phosphorylase"/>
    <property type="match status" value="1"/>
</dbReference>
<evidence type="ECO:0000313" key="2">
    <source>
        <dbReference type="Proteomes" id="UP000079169"/>
    </source>
</evidence>
<keyword evidence="1" id="KW-0808">Transferase</keyword>
<dbReference type="GO" id="GO:0008194">
    <property type="term" value="F:UDP-glycosyltransferase activity"/>
    <property type="evidence" value="ECO:0007669"/>
    <property type="project" value="InterPro"/>
</dbReference>
<gene>
    <name evidence="3" type="primary">LOC108254509</name>
</gene>
<organism evidence="2 3">
    <name type="scientific">Diaphorina citri</name>
    <name type="common">Asian citrus psyllid</name>
    <dbReference type="NCBI Taxonomy" id="121845"/>
    <lineage>
        <taxon>Eukaryota</taxon>
        <taxon>Metazoa</taxon>
        <taxon>Ecdysozoa</taxon>
        <taxon>Arthropoda</taxon>
        <taxon>Hexapoda</taxon>
        <taxon>Insecta</taxon>
        <taxon>Pterygota</taxon>
        <taxon>Neoptera</taxon>
        <taxon>Paraneoptera</taxon>
        <taxon>Hemiptera</taxon>
        <taxon>Sternorrhyncha</taxon>
        <taxon>Psylloidea</taxon>
        <taxon>Psyllidae</taxon>
        <taxon>Diaphorininae</taxon>
        <taxon>Diaphorina</taxon>
    </lineage>
</organism>